<evidence type="ECO:0000256" key="3">
    <source>
        <dbReference type="ARBA" id="ARBA00022679"/>
    </source>
</evidence>
<keyword evidence="3" id="KW-0808">Transferase</keyword>
<evidence type="ECO:0000313" key="5">
    <source>
        <dbReference type="Proteomes" id="UP000789342"/>
    </source>
</evidence>
<sequence length="538" mass="61875">MFFLNHPYDDHISTSNVDHTGDSVTFPEQAYNAHADQNHHDSAMDSKESIRNSVSPNTSGHYNLLVIISSPMSELKSRKLLRKYLFGINDNLDSCMKQETNIYYKFLVPPYNKKRNDVLREYTAELIEYNDIIEFQVPAGQSWQRTILEWAQSLDKKRITYNHVVILDVHSIINLEKIQQILDSSLINGHRLNTKRKSNLVWGLFDVQGGDDMFVVLGQKAIATILNENENDVNPIAQAYQHRSKKGSLYFINDHIGMLDWSNSIENIPTETTIAVGHIYQEKEVGDLVVHLNLPATKICYPRTLKEEDKPSIAVVTSSYVYENFCMLPAAVEAADNKRDYALRNGYAFVARSLEFAQQHYKGRKAVWGKIDALEKVLPHYDWLFWIDMDAIIANPAVTIEDLLEKFSGIVGGKENFNDINLIVARPEGDPSINAGVFLMRNSDWSRQFLRDVQKQKNYFNFRMYEQRAMWNMVRKPKYRSGTLLLDNDDHTFNTFPHLYHPGDFVIHFAPDSCPAKPLLKALANLKETEADIHIEIL</sequence>
<dbReference type="OrthoDB" id="205108at2759"/>
<keyword evidence="2" id="KW-0328">Glycosyltransferase</keyword>
<evidence type="ECO:0000256" key="2">
    <source>
        <dbReference type="ARBA" id="ARBA00022676"/>
    </source>
</evidence>
<dbReference type="GO" id="GO:0006487">
    <property type="term" value="P:protein N-linked glycosylation"/>
    <property type="evidence" value="ECO:0007669"/>
    <property type="project" value="TreeGrafter"/>
</dbReference>
<protein>
    <submittedName>
        <fullName evidence="4">15198_t:CDS:1</fullName>
    </submittedName>
</protein>
<dbReference type="Proteomes" id="UP000789342">
    <property type="component" value="Unassembled WGS sequence"/>
</dbReference>
<dbReference type="Gene3D" id="3.90.550.10">
    <property type="entry name" value="Spore Coat Polysaccharide Biosynthesis Protein SpsA, Chain A"/>
    <property type="match status" value="1"/>
</dbReference>
<dbReference type="SUPFAM" id="SSF53448">
    <property type="entry name" value="Nucleotide-diphospho-sugar transferases"/>
    <property type="match status" value="1"/>
</dbReference>
<evidence type="ECO:0000256" key="1">
    <source>
        <dbReference type="ARBA" id="ARBA00005664"/>
    </source>
</evidence>
<dbReference type="PANTHER" id="PTHR31306">
    <property type="entry name" value="ALPHA-1,6-MANNOSYLTRANSFERASE MNN11-RELATED"/>
    <property type="match status" value="1"/>
</dbReference>
<name>A0A9N9GFC3_9GLOM</name>
<comment type="caution">
    <text evidence="4">The sequence shown here is derived from an EMBL/GenBank/DDBJ whole genome shotgun (WGS) entry which is preliminary data.</text>
</comment>
<dbReference type="Pfam" id="PF05637">
    <property type="entry name" value="Glyco_transf_34"/>
    <property type="match status" value="1"/>
</dbReference>
<keyword evidence="5" id="KW-1185">Reference proteome</keyword>
<dbReference type="EMBL" id="CAJVPV010006353">
    <property type="protein sequence ID" value="CAG8603709.1"/>
    <property type="molecule type" value="Genomic_DNA"/>
</dbReference>
<dbReference type="GO" id="GO:0016757">
    <property type="term" value="F:glycosyltransferase activity"/>
    <property type="evidence" value="ECO:0007669"/>
    <property type="project" value="UniProtKB-KW"/>
</dbReference>
<dbReference type="InterPro" id="IPR008630">
    <property type="entry name" value="Glyco_trans_34"/>
</dbReference>
<comment type="similarity">
    <text evidence="1">Belongs to the glycosyltransferase 34 family.</text>
</comment>
<organism evidence="4 5">
    <name type="scientific">Acaulospora morrowiae</name>
    <dbReference type="NCBI Taxonomy" id="94023"/>
    <lineage>
        <taxon>Eukaryota</taxon>
        <taxon>Fungi</taxon>
        <taxon>Fungi incertae sedis</taxon>
        <taxon>Mucoromycota</taxon>
        <taxon>Glomeromycotina</taxon>
        <taxon>Glomeromycetes</taxon>
        <taxon>Diversisporales</taxon>
        <taxon>Acaulosporaceae</taxon>
        <taxon>Acaulospora</taxon>
    </lineage>
</organism>
<dbReference type="PANTHER" id="PTHR31306:SF4">
    <property type="entry name" value="ALPHA-1,2-GALACTOSYLTRANSFERASE"/>
    <property type="match status" value="1"/>
</dbReference>
<accession>A0A9N9GFC3</accession>
<dbReference type="GO" id="GO:0000139">
    <property type="term" value="C:Golgi membrane"/>
    <property type="evidence" value="ECO:0007669"/>
    <property type="project" value="TreeGrafter"/>
</dbReference>
<reference evidence="4" key="1">
    <citation type="submission" date="2021-06" db="EMBL/GenBank/DDBJ databases">
        <authorList>
            <person name="Kallberg Y."/>
            <person name="Tangrot J."/>
            <person name="Rosling A."/>
        </authorList>
    </citation>
    <scope>NUCLEOTIDE SEQUENCE</scope>
    <source>
        <strain evidence="4">CL551</strain>
    </source>
</reference>
<proteinExistence type="inferred from homology"/>
<dbReference type="AlphaFoldDB" id="A0A9N9GFC3"/>
<dbReference type="InterPro" id="IPR029044">
    <property type="entry name" value="Nucleotide-diphossugar_trans"/>
</dbReference>
<evidence type="ECO:0000313" key="4">
    <source>
        <dbReference type="EMBL" id="CAG8603709.1"/>
    </source>
</evidence>
<gene>
    <name evidence="4" type="ORF">AMORRO_LOCUS7894</name>
</gene>